<dbReference type="EMBL" id="JABXXQ010000057">
    <property type="protein sequence ID" value="NVN29681.1"/>
    <property type="molecule type" value="Genomic_DNA"/>
</dbReference>
<feature type="domain" description="Septum formation inhibitor MinC C-terminal" evidence="6">
    <location>
        <begin position="32"/>
        <end position="131"/>
    </location>
</feature>
<dbReference type="PANTHER" id="PTHR34108:SF1">
    <property type="entry name" value="SEPTUM SITE-DETERMINING PROTEIN MINC"/>
    <property type="match status" value="1"/>
</dbReference>
<dbReference type="InterPro" id="IPR005526">
    <property type="entry name" value="Septum_form_inhib_MinC_C"/>
</dbReference>
<name>A0A850NIK3_9PROT</name>
<evidence type="ECO:0000256" key="3">
    <source>
        <dbReference type="ARBA" id="ARBA00023210"/>
    </source>
</evidence>
<sequence>PDALTGGRAVGALDIPEEEAPAPPAAPGSLILDEPVRSGQSIVYPEGDIIVMGSVASGAEVVAGGSIHVYGALRGRAVAGLSGRPESRILCRRMEAELIAIDGYYLTAEDIPAALTGQPAQARLHDENVLVTRLD</sequence>
<dbReference type="RefSeq" id="WP_176622576.1">
    <property type="nucleotide sequence ID" value="NZ_JABXXQ010000057.1"/>
</dbReference>
<dbReference type="InterPro" id="IPR036145">
    <property type="entry name" value="MinC_C_sf"/>
</dbReference>
<dbReference type="GO" id="GO:1901891">
    <property type="term" value="P:regulation of cell septum assembly"/>
    <property type="evidence" value="ECO:0007669"/>
    <property type="project" value="InterPro"/>
</dbReference>
<gene>
    <name evidence="7" type="primary">minC</name>
    <name evidence="7" type="ORF">HUK83_04925</name>
</gene>
<dbReference type="Proteomes" id="UP000565205">
    <property type="component" value="Unassembled WGS sequence"/>
</dbReference>
<dbReference type="PANTHER" id="PTHR34108">
    <property type="entry name" value="SEPTUM SITE-DETERMINING PROTEIN MINC"/>
    <property type="match status" value="1"/>
</dbReference>
<keyword evidence="2" id="KW-0132">Cell division</keyword>
<dbReference type="InterPro" id="IPR016098">
    <property type="entry name" value="CAP/MinC_C"/>
</dbReference>
<evidence type="ECO:0000313" key="7">
    <source>
        <dbReference type="EMBL" id="NVN29681.1"/>
    </source>
</evidence>
<dbReference type="GO" id="GO:0000917">
    <property type="term" value="P:division septum assembly"/>
    <property type="evidence" value="ECO:0007669"/>
    <property type="project" value="UniProtKB-KW"/>
</dbReference>
<protein>
    <submittedName>
        <fullName evidence="7">Septum site-determining protein MinC</fullName>
    </submittedName>
</protein>
<dbReference type="AlphaFoldDB" id="A0A850NIK3"/>
<reference evidence="7 8" key="1">
    <citation type="submission" date="2020-06" db="EMBL/GenBank/DDBJ databases">
        <title>Description of novel acetic acid bacteria.</title>
        <authorList>
            <person name="Sombolestani A."/>
        </authorList>
    </citation>
    <scope>NUCLEOTIDE SEQUENCE [LARGE SCALE GENOMIC DNA]</scope>
    <source>
        <strain evidence="7 8">LMG 26838</strain>
    </source>
</reference>
<dbReference type="InterPro" id="IPR013033">
    <property type="entry name" value="MinC"/>
</dbReference>
<proteinExistence type="inferred from homology"/>
<evidence type="ECO:0000259" key="6">
    <source>
        <dbReference type="Pfam" id="PF03775"/>
    </source>
</evidence>
<evidence type="ECO:0000256" key="1">
    <source>
        <dbReference type="ARBA" id="ARBA00006291"/>
    </source>
</evidence>
<keyword evidence="4" id="KW-0131">Cell cycle</keyword>
<evidence type="ECO:0000256" key="5">
    <source>
        <dbReference type="ARBA" id="ARBA00025606"/>
    </source>
</evidence>
<feature type="non-terminal residue" evidence="7">
    <location>
        <position position="1"/>
    </location>
</feature>
<dbReference type="Gene3D" id="2.160.20.70">
    <property type="match status" value="1"/>
</dbReference>
<comment type="similarity">
    <text evidence="1">Belongs to the MinC family.</text>
</comment>
<keyword evidence="3" id="KW-0717">Septation</keyword>
<dbReference type="GO" id="GO:0000902">
    <property type="term" value="P:cell morphogenesis"/>
    <property type="evidence" value="ECO:0007669"/>
    <property type="project" value="InterPro"/>
</dbReference>
<accession>A0A850NIK3</accession>
<dbReference type="NCBIfam" id="TIGR01222">
    <property type="entry name" value="minC"/>
    <property type="match status" value="1"/>
</dbReference>
<evidence type="ECO:0000256" key="2">
    <source>
        <dbReference type="ARBA" id="ARBA00022618"/>
    </source>
</evidence>
<evidence type="ECO:0000256" key="4">
    <source>
        <dbReference type="ARBA" id="ARBA00023306"/>
    </source>
</evidence>
<organism evidence="7 8">
    <name type="scientific">Endobacter medicaginis</name>
    <dbReference type="NCBI Taxonomy" id="1181271"/>
    <lineage>
        <taxon>Bacteria</taxon>
        <taxon>Pseudomonadati</taxon>
        <taxon>Pseudomonadota</taxon>
        <taxon>Alphaproteobacteria</taxon>
        <taxon>Acetobacterales</taxon>
        <taxon>Acetobacteraceae</taxon>
        <taxon>Endobacter</taxon>
    </lineage>
</organism>
<dbReference type="Pfam" id="PF03775">
    <property type="entry name" value="MinC_C"/>
    <property type="match status" value="1"/>
</dbReference>
<comment type="caution">
    <text evidence="7">The sequence shown here is derived from an EMBL/GenBank/DDBJ whole genome shotgun (WGS) entry which is preliminary data.</text>
</comment>
<evidence type="ECO:0000313" key="8">
    <source>
        <dbReference type="Proteomes" id="UP000565205"/>
    </source>
</evidence>
<comment type="function">
    <text evidence="5">Cell division inhibitor that blocks the formation of polar Z ring septums. Rapidly oscillates between the poles of the cell to destabilize FtsZ filaments that have formed before they mature into polar Z rings. Prevents FtsZ polymerization.</text>
</comment>
<dbReference type="SUPFAM" id="SSF63848">
    <property type="entry name" value="Cell-division inhibitor MinC, C-terminal domain"/>
    <property type="match status" value="1"/>
</dbReference>